<comment type="pathway">
    <text evidence="7 9">Lipid metabolism; fatty acid biosynthesis.</text>
</comment>
<name>B9KAW7_THENN</name>
<dbReference type="NCBIfam" id="NF002148">
    <property type="entry name" value="PRK00982.1-2"/>
    <property type="match status" value="1"/>
</dbReference>
<dbReference type="InterPro" id="IPR006162">
    <property type="entry name" value="Ppantetheine_attach_site"/>
</dbReference>
<keyword evidence="4 7" id="KW-0276">Fatty acid metabolism</keyword>
<dbReference type="PROSITE" id="PS00012">
    <property type="entry name" value="PHOSPHOPANTETHEINE"/>
    <property type="match status" value="1"/>
</dbReference>
<evidence type="ECO:0000256" key="4">
    <source>
        <dbReference type="ARBA" id="ARBA00022832"/>
    </source>
</evidence>
<evidence type="ECO:0000256" key="8">
    <source>
        <dbReference type="NCBIfam" id="TIGR00517"/>
    </source>
</evidence>
<dbReference type="UniPathway" id="UPA00094"/>
<dbReference type="HOGENOM" id="CLU_108696_5_4_0"/>
<evidence type="ECO:0000256" key="6">
    <source>
        <dbReference type="ARBA" id="ARBA00023160"/>
    </source>
</evidence>
<keyword evidence="12" id="KW-1185">Reference proteome</keyword>
<evidence type="ECO:0000256" key="1">
    <source>
        <dbReference type="ARBA" id="ARBA00022450"/>
    </source>
</evidence>
<evidence type="ECO:0000313" key="11">
    <source>
        <dbReference type="EMBL" id="ACM24100.1"/>
    </source>
</evidence>
<dbReference type="InterPro" id="IPR009081">
    <property type="entry name" value="PP-bd_ACP"/>
</dbReference>
<gene>
    <name evidence="7" type="primary">acpP</name>
    <name evidence="11" type="ordered locus">CTN_1924</name>
</gene>
<dbReference type="Gene3D" id="1.10.1200.10">
    <property type="entry name" value="ACP-like"/>
    <property type="match status" value="1"/>
</dbReference>
<evidence type="ECO:0000313" key="12">
    <source>
        <dbReference type="Proteomes" id="UP000000445"/>
    </source>
</evidence>
<dbReference type="PANTHER" id="PTHR20863:SF76">
    <property type="entry name" value="CARRIER DOMAIN-CONTAINING PROTEIN"/>
    <property type="match status" value="1"/>
</dbReference>
<organism evidence="11 12">
    <name type="scientific">Thermotoga neapolitana (strain ATCC 49049 / DSM 4359 / NBRC 107923 / NS-E)</name>
    <dbReference type="NCBI Taxonomy" id="309803"/>
    <lineage>
        <taxon>Bacteria</taxon>
        <taxon>Thermotogati</taxon>
        <taxon>Thermotogota</taxon>
        <taxon>Thermotogae</taxon>
        <taxon>Thermotogales</taxon>
        <taxon>Thermotogaceae</taxon>
        <taxon>Thermotoga</taxon>
    </lineage>
</organism>
<accession>B9KAW7</accession>
<feature type="domain" description="Carrier" evidence="10">
    <location>
        <begin position="5"/>
        <end position="80"/>
    </location>
</feature>
<protein>
    <recommendedName>
        <fullName evidence="7 8">Acyl carrier protein</fullName>
        <shortName evidence="7">ACP</shortName>
    </recommendedName>
</protein>
<keyword evidence="7" id="KW-0963">Cytoplasm</keyword>
<dbReference type="GO" id="GO:0000036">
    <property type="term" value="F:acyl carrier activity"/>
    <property type="evidence" value="ECO:0007669"/>
    <property type="project" value="UniProtKB-UniRule"/>
</dbReference>
<evidence type="ECO:0000256" key="5">
    <source>
        <dbReference type="ARBA" id="ARBA00023098"/>
    </source>
</evidence>
<dbReference type="eggNOG" id="COG0236">
    <property type="taxonomic scope" value="Bacteria"/>
</dbReference>
<dbReference type="GO" id="GO:0000035">
    <property type="term" value="F:acyl binding"/>
    <property type="evidence" value="ECO:0007669"/>
    <property type="project" value="TreeGrafter"/>
</dbReference>
<dbReference type="GO" id="GO:0016020">
    <property type="term" value="C:membrane"/>
    <property type="evidence" value="ECO:0007669"/>
    <property type="project" value="GOC"/>
</dbReference>
<evidence type="ECO:0000256" key="9">
    <source>
        <dbReference type="RuleBase" id="RU003545"/>
    </source>
</evidence>
<reference evidence="11 12" key="1">
    <citation type="journal article" date="2009" name="Biosci. Biotechnol. Biochem.">
        <title>WeGAS: a web-based microbial genome annotation system.</title>
        <authorList>
            <person name="Lee D."/>
            <person name="Seo H."/>
            <person name="Park C."/>
            <person name="Park K."/>
        </authorList>
    </citation>
    <scope>NUCLEOTIDE SEQUENCE [LARGE SCALE GENOMIC DNA]</scope>
    <source>
        <strain evidence="12">ATCC 49049 / DSM 4359 / NBRC 107923 / NS-E</strain>
    </source>
</reference>
<comment type="subcellular location">
    <subcellularLocation>
        <location evidence="7">Cytoplasm</location>
    </subcellularLocation>
</comment>
<dbReference type="PANTHER" id="PTHR20863">
    <property type="entry name" value="ACYL CARRIER PROTEIN"/>
    <property type="match status" value="1"/>
</dbReference>
<evidence type="ECO:0000256" key="3">
    <source>
        <dbReference type="ARBA" id="ARBA00022553"/>
    </source>
</evidence>
<evidence type="ECO:0000256" key="2">
    <source>
        <dbReference type="ARBA" id="ARBA00022516"/>
    </source>
</evidence>
<dbReference type="AlphaFoldDB" id="B9KAW7"/>
<dbReference type="NCBIfam" id="NF002150">
    <property type="entry name" value="PRK00982.1-4"/>
    <property type="match status" value="1"/>
</dbReference>
<dbReference type="PROSITE" id="PS50075">
    <property type="entry name" value="CARRIER"/>
    <property type="match status" value="1"/>
</dbReference>
<dbReference type="GO" id="GO:0005829">
    <property type="term" value="C:cytosol"/>
    <property type="evidence" value="ECO:0007669"/>
    <property type="project" value="TreeGrafter"/>
</dbReference>
<keyword evidence="6 7" id="KW-0275">Fatty acid biosynthesis</keyword>
<dbReference type="GO" id="GO:0009245">
    <property type="term" value="P:lipid A biosynthetic process"/>
    <property type="evidence" value="ECO:0007669"/>
    <property type="project" value="TreeGrafter"/>
</dbReference>
<dbReference type="InterPro" id="IPR003231">
    <property type="entry name" value="ACP"/>
</dbReference>
<dbReference type="SUPFAM" id="SSF47336">
    <property type="entry name" value="ACP-like"/>
    <property type="match status" value="1"/>
</dbReference>
<dbReference type="EMBL" id="CP000916">
    <property type="protein sequence ID" value="ACM24100.1"/>
    <property type="molecule type" value="Genomic_DNA"/>
</dbReference>
<keyword evidence="2 7" id="KW-0444">Lipid biosynthesis</keyword>
<keyword evidence="1 7" id="KW-0596">Phosphopantetheine</keyword>
<comment type="function">
    <text evidence="7 9">Carrier of the growing fatty acid chain in fatty acid biosynthesis.</text>
</comment>
<keyword evidence="3 7" id="KW-0597">Phosphoprotein</keyword>
<evidence type="ECO:0000256" key="7">
    <source>
        <dbReference type="HAMAP-Rule" id="MF_01217"/>
    </source>
</evidence>
<comment type="PTM">
    <text evidence="9">4'-phosphopantetheine is transferred from CoA to a specific serine of apo-ACP by acpS.</text>
</comment>
<dbReference type="STRING" id="309803.CTN_1924"/>
<dbReference type="NCBIfam" id="TIGR00517">
    <property type="entry name" value="acyl_carrier"/>
    <property type="match status" value="1"/>
</dbReference>
<sequence length="81" mass="8905">MASREEILSKVKSIISEKLGVDEEQVTEEAKLIDDLGADSLDLVDLVMDFESEFGVKVDDADLEKISTVGDIVSYIEKKLG</sequence>
<dbReference type="HAMAP" id="MF_01217">
    <property type="entry name" value="Acyl_carrier"/>
    <property type="match status" value="1"/>
</dbReference>
<dbReference type="Proteomes" id="UP000000445">
    <property type="component" value="Chromosome"/>
</dbReference>
<dbReference type="NCBIfam" id="NF002151">
    <property type="entry name" value="PRK00982.1-5"/>
    <property type="match status" value="1"/>
</dbReference>
<dbReference type="KEGG" id="tna:CTN_1924"/>
<comment type="similarity">
    <text evidence="7">Belongs to the acyl carrier protein (ACP) family.</text>
</comment>
<proteinExistence type="inferred from homology"/>
<evidence type="ECO:0000259" key="10">
    <source>
        <dbReference type="PROSITE" id="PS50075"/>
    </source>
</evidence>
<dbReference type="InterPro" id="IPR036736">
    <property type="entry name" value="ACP-like_sf"/>
</dbReference>
<comment type="PTM">
    <text evidence="7">4'-phosphopantetheine is transferred from CoA to a specific serine of apo-ACP by AcpS. This modification is essential for activity because fatty acids are bound in thioester linkage to the sulfhydryl of the prosthetic group.</text>
</comment>
<feature type="modified residue" description="O-(pantetheine 4'-phosphoryl)serine" evidence="7">
    <location>
        <position position="40"/>
    </location>
</feature>
<dbReference type="RefSeq" id="WP_015920336.1">
    <property type="nucleotide sequence ID" value="NC_011978.1"/>
</dbReference>
<keyword evidence="5 7" id="KW-0443">Lipid metabolism</keyword>
<dbReference type="Pfam" id="PF00550">
    <property type="entry name" value="PP-binding"/>
    <property type="match status" value="1"/>
</dbReference>